<dbReference type="InterPro" id="IPR028098">
    <property type="entry name" value="Glyco_trans_4-like_N"/>
</dbReference>
<feature type="domain" description="Glycosyl transferase family 1" evidence="2">
    <location>
        <begin position="177"/>
        <end position="335"/>
    </location>
</feature>
<dbReference type="Pfam" id="PF13439">
    <property type="entry name" value="Glyco_transf_4"/>
    <property type="match status" value="1"/>
</dbReference>
<dbReference type="Proteomes" id="UP000176568">
    <property type="component" value="Unassembled WGS sequence"/>
</dbReference>
<sequence>MKIGLLLHPYGEEHPSGLGRAVLALATATMQAAPEHSYSVYVQDDSVPLVVPGVSFKIRSLKGKPIWRAKRQVFDPTPDLYIFFTPVIPLLFKPKRSIVVAHDFAYLSFRHGSFSAWLNRTLLFFMHRRSMRMADMVIAVSEETRQAVIKYFGISPEKVSVIYNGYIALPDPEAIDIPEHYFLYPGTLKPRKNIPNILRAFASFKKKHVGNFSLLITGTTKGAYYAELRSLVEELGIEQSVRFTGYVSDGQLSYLYQRARALVFPSLLEGFGMPVLEAMAAGVPVITSNTGALAEVAGDAALLVDPHDPEAISDAMVRVVEDSALHAVLIAKGRARASEFSWEKAGATYSQVLQDIFKR</sequence>
<reference evidence="4 5" key="1">
    <citation type="journal article" date="2016" name="Nat. Commun.">
        <title>Thousands of microbial genomes shed light on interconnected biogeochemical processes in an aquifer system.</title>
        <authorList>
            <person name="Anantharaman K."/>
            <person name="Brown C.T."/>
            <person name="Hug L.A."/>
            <person name="Sharon I."/>
            <person name="Castelle C.J."/>
            <person name="Probst A.J."/>
            <person name="Thomas B.C."/>
            <person name="Singh A."/>
            <person name="Wilkins M.J."/>
            <person name="Karaoz U."/>
            <person name="Brodie E.L."/>
            <person name="Williams K.H."/>
            <person name="Hubbard S.S."/>
            <person name="Banfield J.F."/>
        </authorList>
    </citation>
    <scope>NUCLEOTIDE SEQUENCE [LARGE SCALE GENOMIC DNA]</scope>
</reference>
<dbReference type="AlphaFoldDB" id="A0A1F4Y6N5"/>
<dbReference type="Gene3D" id="3.40.50.2000">
    <property type="entry name" value="Glycogen Phosphorylase B"/>
    <property type="match status" value="2"/>
</dbReference>
<dbReference type="CDD" id="cd03809">
    <property type="entry name" value="GT4_MtfB-like"/>
    <property type="match status" value="1"/>
</dbReference>
<evidence type="ECO:0000259" key="2">
    <source>
        <dbReference type="Pfam" id="PF00534"/>
    </source>
</evidence>
<evidence type="ECO:0000256" key="1">
    <source>
        <dbReference type="ARBA" id="ARBA00022679"/>
    </source>
</evidence>
<protein>
    <recommendedName>
        <fullName evidence="6">Glycosyl transferase family 1 domain-containing protein</fullName>
    </recommendedName>
</protein>
<dbReference type="EMBL" id="MEXB01000001">
    <property type="protein sequence ID" value="OGC88933.1"/>
    <property type="molecule type" value="Genomic_DNA"/>
</dbReference>
<comment type="caution">
    <text evidence="4">The sequence shown here is derived from an EMBL/GenBank/DDBJ whole genome shotgun (WGS) entry which is preliminary data.</text>
</comment>
<dbReference type="PANTHER" id="PTHR46401:SF2">
    <property type="entry name" value="GLYCOSYLTRANSFERASE WBBK-RELATED"/>
    <property type="match status" value="1"/>
</dbReference>
<keyword evidence="1" id="KW-0808">Transferase</keyword>
<gene>
    <name evidence="4" type="ORF">A2419_01050</name>
</gene>
<dbReference type="STRING" id="1797247.A2419_01050"/>
<dbReference type="GO" id="GO:0016757">
    <property type="term" value="F:glycosyltransferase activity"/>
    <property type="evidence" value="ECO:0007669"/>
    <property type="project" value="InterPro"/>
</dbReference>
<evidence type="ECO:0008006" key="6">
    <source>
        <dbReference type="Google" id="ProtNLM"/>
    </source>
</evidence>
<evidence type="ECO:0000313" key="5">
    <source>
        <dbReference type="Proteomes" id="UP000176568"/>
    </source>
</evidence>
<evidence type="ECO:0000313" key="4">
    <source>
        <dbReference type="EMBL" id="OGC88933.1"/>
    </source>
</evidence>
<dbReference type="InterPro" id="IPR001296">
    <property type="entry name" value="Glyco_trans_1"/>
</dbReference>
<dbReference type="SUPFAM" id="SSF53756">
    <property type="entry name" value="UDP-Glycosyltransferase/glycogen phosphorylase"/>
    <property type="match status" value="1"/>
</dbReference>
<accession>A0A1F4Y6N5</accession>
<dbReference type="FunFam" id="3.40.50.2000:FF:000119">
    <property type="entry name" value="Glycosyl transferase group 1"/>
    <property type="match status" value="1"/>
</dbReference>
<organism evidence="4 5">
    <name type="scientific">Candidatus Adlerbacteria bacterium RIFOXYC1_FULL_48_26</name>
    <dbReference type="NCBI Taxonomy" id="1797247"/>
    <lineage>
        <taxon>Bacteria</taxon>
        <taxon>Candidatus Adleribacteriota</taxon>
    </lineage>
</organism>
<name>A0A1F4Y6N5_9BACT</name>
<dbReference type="PANTHER" id="PTHR46401">
    <property type="entry name" value="GLYCOSYLTRANSFERASE WBBK-RELATED"/>
    <property type="match status" value="1"/>
</dbReference>
<feature type="domain" description="Glycosyltransferase subfamily 4-like N-terminal" evidence="3">
    <location>
        <begin position="49"/>
        <end position="165"/>
    </location>
</feature>
<dbReference type="Pfam" id="PF00534">
    <property type="entry name" value="Glycos_transf_1"/>
    <property type="match status" value="1"/>
</dbReference>
<evidence type="ECO:0000259" key="3">
    <source>
        <dbReference type="Pfam" id="PF13439"/>
    </source>
</evidence>
<proteinExistence type="predicted"/>
<dbReference type="GO" id="GO:0009103">
    <property type="term" value="P:lipopolysaccharide biosynthetic process"/>
    <property type="evidence" value="ECO:0007669"/>
    <property type="project" value="TreeGrafter"/>
</dbReference>